<feature type="compositionally biased region" description="Acidic residues" evidence="5">
    <location>
        <begin position="164"/>
        <end position="173"/>
    </location>
</feature>
<feature type="compositionally biased region" description="Basic and acidic residues" evidence="5">
    <location>
        <begin position="488"/>
        <end position="501"/>
    </location>
</feature>
<feature type="compositionally biased region" description="Basic and acidic residues" evidence="5">
    <location>
        <begin position="988"/>
        <end position="1009"/>
    </location>
</feature>
<feature type="coiled-coil region" evidence="4">
    <location>
        <begin position="528"/>
        <end position="562"/>
    </location>
</feature>
<keyword evidence="2 4" id="KW-0175">Coiled coil</keyword>
<feature type="region of interest" description="Disordered" evidence="5">
    <location>
        <begin position="1560"/>
        <end position="1639"/>
    </location>
</feature>
<dbReference type="GO" id="GO:0019215">
    <property type="term" value="F:intermediate filament binding"/>
    <property type="evidence" value="ECO:0007669"/>
    <property type="project" value="InterPro"/>
</dbReference>
<sequence>MIGYSRRYYQSIEEQFVIYEVCGLEMADAVEEKSRGLKFAEQQLLRHGWEQGKGLGRDENGICEAIKIKVKCDKGGVGHSQGEQFTFHWWDHIFNKASSNLVVESGQDGIKVKKVSGEEEEGMISNKKPRKAEMAKARLYGHFVKSGTLWSEEQTEQKSSTSEDSSESEDEDQRLDLSSTTKLSDEDLVKACGGRTAHKGARHGLTMSAKLARLEQQELEFLAKYGKKTAGGETTPNSAALSPKGGETEKDERKGKKAKKKNKRSEDKAERMVKEDVQRGALPETDELAIVPRKRRKRSKENRETAVEGQSSVPSTTQKSCKNKNRSFKEETSREEGERCDSESEVKEGDVREGSTSGENASAEQGGEHALIPEVNRDKNVPKKKKKRTKNQAAASVGTEGDCSNGAELNVTETVPKKKRKVRNDTNVSQLEQEEEQNTQKNILMQIELKHLPKGATRGSSSEEDHIVFRERALSLRPPAQPTPRTPVTERVKRDGQTVRERERHPCDMEVPVIRQFHAHLGSEKHQMLELNKRLEVYLSRVKFLEEENELLKEEIQNLQRSGNPQAWKGELEGQLRVARGEVEAAWMERDRVELEMANLGEDLQALGLQRQKEAATQAEARKGLAESKKELEQERMAQIWLREKVSQLEKELRLQLEIHQEEVSLLQARLSHARPVFAAPPHTEALDLQDLSQQYSERATRAWQEAAAGYQDQVKRLEDSLCQARDHMAQVAQEKREGCLMVQRLAKELDGARNKKKLLEESVCQQRNRDLNELELLQAHLEALEGDKAKMRDQLSDIMDDRHNLLQLKMSLGLEVTTYRALLDNESLRVNKPSISNPWGSFTVDGGSSHRSVKQRLQTTNNGSHITTPVSIRLGERTQATAVAMTMTPVQISQRDASKHKPKSAGFTEGQGGWSVESSRRAAWSTPYPKEVLKGKGLIEPFRKKEVQEEVSHVAALSNTRSLELDPAGAPMENCNIDELVTGGSDVSREEMGEKEEHSLTAGPEKHTSLNATEPSAEQHSATCHSNVFSPDMPSQFHPEIQAPASPKVTLNPSEAHASPEDSEDMGAKVSMGRDIESAHAPLFAWGEEEEVQGEIEWAVAKASEFELASGSDIKDRDCGFNSTIDDSNLSGFDQYEQAAAKCDSIMSLEATILSEDGVLSHEGKTKEALSNENENRIKEKCNGGDSPDRFEPEEQVEDELVPEEDRMDAWDRDNMCETKADSTDKSEELGHVNEYEQRESREEMDEVKECTTMEENERDLDTENTVVSADEDPVPDSQIDGNPGDVQQRTSSDAEQTEFSEEDGDDSQNACHSWRTEGGDLESNGSYSLENTLADTRPLIRYKSDEADMNTQASQLGDSDLSDDEGNGDKGGGAGCWGEDKRRVITSKSIEFMEDLEEEPERYTVKEEAIGEEGEEMDAASSPTEEEMIFMNDEDDEKNVTEDVTDHRIESDVFLQDQGDVVESPSAKLWGHESFVQSVENIAECSQMLFHNEDKIGTDCVAEEKLRAASQPSGGSNIVSDEEDGSFKFKENEALPQTNGKCHDLDNLLSTTLHEHTWSSSKKNEVAHNPRGNLDFGVSWGDTENLLEASEHTEGNMEMSQAPSLQVNQLLGGKMEEHGSHSDDSLEEGDSWSSGEE</sequence>
<dbReference type="PROSITE" id="PS00226">
    <property type="entry name" value="IF_ROD_1"/>
    <property type="match status" value="1"/>
</dbReference>
<organism evidence="8 9">
    <name type="scientific">Synaphobranchus kaupii</name>
    <name type="common">Kaup's arrowtooth eel</name>
    <dbReference type="NCBI Taxonomy" id="118154"/>
    <lineage>
        <taxon>Eukaryota</taxon>
        <taxon>Metazoa</taxon>
        <taxon>Chordata</taxon>
        <taxon>Craniata</taxon>
        <taxon>Vertebrata</taxon>
        <taxon>Euteleostomi</taxon>
        <taxon>Actinopterygii</taxon>
        <taxon>Neopterygii</taxon>
        <taxon>Teleostei</taxon>
        <taxon>Anguilliformes</taxon>
        <taxon>Synaphobranchidae</taxon>
        <taxon>Synaphobranchus</taxon>
    </lineage>
</organism>
<evidence type="ECO:0000313" key="9">
    <source>
        <dbReference type="Proteomes" id="UP001152622"/>
    </source>
</evidence>
<dbReference type="SUPFAM" id="SSF64593">
    <property type="entry name" value="Intermediate filament protein, coiled coil region"/>
    <property type="match status" value="2"/>
</dbReference>
<feature type="region of interest" description="Disordered" evidence="5">
    <location>
        <begin position="228"/>
        <end position="437"/>
    </location>
</feature>
<name>A0A9Q1IVX4_SYNKA</name>
<keyword evidence="9" id="KW-1185">Reference proteome</keyword>
<feature type="compositionally biased region" description="Acidic residues" evidence="5">
    <location>
        <begin position="1195"/>
        <end position="1204"/>
    </location>
</feature>
<feature type="compositionally biased region" description="Acidic residues" evidence="5">
    <location>
        <begin position="1254"/>
        <end position="1264"/>
    </location>
</feature>
<dbReference type="PANTHER" id="PTHR47051">
    <property type="entry name" value="NESTIN"/>
    <property type="match status" value="1"/>
</dbReference>
<dbReference type="Pfam" id="PF00038">
    <property type="entry name" value="Filament"/>
    <property type="match status" value="1"/>
</dbReference>
<feature type="region of interest" description="Disordered" evidence="5">
    <location>
        <begin position="1394"/>
        <end position="1426"/>
    </location>
</feature>
<dbReference type="GO" id="GO:0005882">
    <property type="term" value="C:intermediate filament"/>
    <property type="evidence" value="ECO:0007669"/>
    <property type="project" value="UniProtKB-KW"/>
</dbReference>
<evidence type="ECO:0000313" key="8">
    <source>
        <dbReference type="EMBL" id="KAJ8354601.1"/>
    </source>
</evidence>
<gene>
    <name evidence="8" type="ORF">SKAU_G00221680</name>
</gene>
<feature type="coiled-coil region" evidence="4">
    <location>
        <begin position="609"/>
        <end position="670"/>
    </location>
</feature>
<evidence type="ECO:0000256" key="1">
    <source>
        <dbReference type="ARBA" id="ARBA00022754"/>
    </source>
</evidence>
<accession>A0A9Q1IVX4</accession>
<dbReference type="InterPro" id="IPR039008">
    <property type="entry name" value="IF_rod_dom"/>
</dbReference>
<dbReference type="InterPro" id="IPR018039">
    <property type="entry name" value="IF_conserved"/>
</dbReference>
<dbReference type="OrthoDB" id="10019757at2759"/>
<feature type="region of interest" description="Disordered" evidence="5">
    <location>
        <begin position="988"/>
        <end position="1069"/>
    </location>
</feature>
<keyword evidence="1 3" id="KW-0403">Intermediate filament</keyword>
<feature type="region of interest" description="Disordered" evidence="5">
    <location>
        <begin position="1164"/>
        <end position="1332"/>
    </location>
</feature>
<feature type="domain" description="IF rod" evidence="7">
    <location>
        <begin position="524"/>
        <end position="831"/>
    </location>
</feature>
<feature type="compositionally biased region" description="Acidic residues" evidence="5">
    <location>
        <begin position="1627"/>
        <end position="1639"/>
    </location>
</feature>
<dbReference type="PROSITE" id="PS51842">
    <property type="entry name" value="IF_ROD_2"/>
    <property type="match status" value="1"/>
</dbReference>
<feature type="compositionally biased region" description="Polar residues" evidence="5">
    <location>
        <begin position="1010"/>
        <end position="1030"/>
    </location>
</feature>
<feature type="compositionally biased region" description="Basic and acidic residues" evidence="5">
    <location>
        <begin position="1560"/>
        <end position="1570"/>
    </location>
</feature>
<feature type="compositionally biased region" description="Basic and acidic residues" evidence="5">
    <location>
        <begin position="1164"/>
        <end position="1194"/>
    </location>
</feature>
<proteinExistence type="inferred from homology"/>
<dbReference type="GO" id="GO:0031730">
    <property type="term" value="F:CCR5 chemokine receptor binding"/>
    <property type="evidence" value="ECO:0007669"/>
    <property type="project" value="TreeGrafter"/>
</dbReference>
<dbReference type="PANTHER" id="PTHR47051:SF1">
    <property type="entry name" value="NESTIN"/>
    <property type="match status" value="1"/>
</dbReference>
<evidence type="ECO:0000259" key="6">
    <source>
        <dbReference type="PROSITE" id="PS50174"/>
    </source>
</evidence>
<reference evidence="8" key="1">
    <citation type="journal article" date="2023" name="Science">
        <title>Genome structures resolve the early diversification of teleost fishes.</title>
        <authorList>
            <person name="Parey E."/>
            <person name="Louis A."/>
            <person name="Montfort J."/>
            <person name="Bouchez O."/>
            <person name="Roques C."/>
            <person name="Iampietro C."/>
            <person name="Lluch J."/>
            <person name="Castinel A."/>
            <person name="Donnadieu C."/>
            <person name="Desvignes T."/>
            <person name="Floi Bucao C."/>
            <person name="Jouanno E."/>
            <person name="Wen M."/>
            <person name="Mejri S."/>
            <person name="Dirks R."/>
            <person name="Jansen H."/>
            <person name="Henkel C."/>
            <person name="Chen W.J."/>
            <person name="Zahm M."/>
            <person name="Cabau C."/>
            <person name="Klopp C."/>
            <person name="Thompson A.W."/>
            <person name="Robinson-Rechavi M."/>
            <person name="Braasch I."/>
            <person name="Lecointre G."/>
            <person name="Bobe J."/>
            <person name="Postlethwait J.H."/>
            <person name="Berthelot C."/>
            <person name="Roest Crollius H."/>
            <person name="Guiguen Y."/>
        </authorList>
    </citation>
    <scope>NUCLEOTIDE SEQUENCE</scope>
    <source>
        <strain evidence="8">WJC10195</strain>
    </source>
</reference>
<comment type="caution">
    <text evidence="8">The sequence shown here is derived from an EMBL/GenBank/DDBJ whole genome shotgun (WGS) entry which is preliminary data.</text>
</comment>
<dbReference type="Pfam" id="PF01585">
    <property type="entry name" value="G-patch"/>
    <property type="match status" value="1"/>
</dbReference>
<feature type="compositionally biased region" description="Basic and acidic residues" evidence="5">
    <location>
        <begin position="1205"/>
        <end position="1253"/>
    </location>
</feature>
<dbReference type="InterPro" id="IPR000467">
    <property type="entry name" value="G_patch_dom"/>
</dbReference>
<evidence type="ECO:0000256" key="5">
    <source>
        <dbReference type="SAM" id="MobiDB-lite"/>
    </source>
</evidence>
<dbReference type="InterPro" id="IPR031211">
    <property type="entry name" value="Nestin"/>
</dbReference>
<dbReference type="PROSITE" id="PS50174">
    <property type="entry name" value="G_PATCH"/>
    <property type="match status" value="1"/>
</dbReference>
<evidence type="ECO:0000256" key="3">
    <source>
        <dbReference type="RuleBase" id="RU000685"/>
    </source>
</evidence>
<dbReference type="EMBL" id="JAINUF010000007">
    <property type="protein sequence ID" value="KAJ8354601.1"/>
    <property type="molecule type" value="Genomic_DNA"/>
</dbReference>
<comment type="similarity">
    <text evidence="3">Belongs to the intermediate filament family.</text>
</comment>
<feature type="region of interest" description="Disordered" evidence="5">
    <location>
        <begin position="150"/>
        <end position="182"/>
    </location>
</feature>
<feature type="region of interest" description="Disordered" evidence="5">
    <location>
        <begin position="477"/>
        <end position="501"/>
    </location>
</feature>
<feature type="compositionally biased region" description="Acidic residues" evidence="5">
    <location>
        <begin position="1297"/>
        <end position="1308"/>
    </location>
</feature>
<feature type="compositionally biased region" description="Polar residues" evidence="5">
    <location>
        <begin position="1287"/>
        <end position="1296"/>
    </location>
</feature>
<feature type="region of interest" description="Disordered" evidence="5">
    <location>
        <begin position="893"/>
        <end position="915"/>
    </location>
</feature>
<dbReference type="Proteomes" id="UP001152622">
    <property type="component" value="Chromosome 7"/>
</dbReference>
<feature type="compositionally biased region" description="Polar residues" evidence="5">
    <location>
        <begin position="308"/>
        <end position="320"/>
    </location>
</feature>
<protein>
    <submittedName>
        <fullName evidence="8">Uncharacterized protein</fullName>
    </submittedName>
</protein>
<feature type="domain" description="G-patch" evidence="6">
    <location>
        <begin position="36"/>
        <end position="82"/>
    </location>
</feature>
<feature type="compositionally biased region" description="Polar residues" evidence="5">
    <location>
        <begin position="1600"/>
        <end position="1611"/>
    </location>
</feature>
<evidence type="ECO:0000256" key="2">
    <source>
        <dbReference type="ARBA" id="ARBA00023054"/>
    </source>
</evidence>
<dbReference type="GO" id="GO:0003676">
    <property type="term" value="F:nucleic acid binding"/>
    <property type="evidence" value="ECO:0007669"/>
    <property type="project" value="InterPro"/>
</dbReference>
<dbReference type="SMART" id="SM01391">
    <property type="entry name" value="Filament"/>
    <property type="match status" value="1"/>
</dbReference>
<feature type="region of interest" description="Disordered" evidence="5">
    <location>
        <begin position="1345"/>
        <end position="1381"/>
    </location>
</feature>
<feature type="compositionally biased region" description="Basic and acidic residues" evidence="5">
    <location>
        <begin position="1616"/>
        <end position="1626"/>
    </location>
</feature>
<dbReference type="Gene3D" id="1.20.5.1160">
    <property type="entry name" value="Vasodilator-stimulated phosphoprotein"/>
    <property type="match status" value="1"/>
</dbReference>
<evidence type="ECO:0000259" key="7">
    <source>
        <dbReference type="PROSITE" id="PS51842"/>
    </source>
</evidence>
<dbReference type="Gene3D" id="1.20.5.170">
    <property type="match status" value="1"/>
</dbReference>
<evidence type="ECO:0000256" key="4">
    <source>
        <dbReference type="SAM" id="Coils"/>
    </source>
</evidence>
<dbReference type="SMART" id="SM00443">
    <property type="entry name" value="G_patch"/>
    <property type="match status" value="1"/>
</dbReference>
<feature type="compositionally biased region" description="Basic and acidic residues" evidence="5">
    <location>
        <begin position="264"/>
        <end position="278"/>
    </location>
</feature>
<dbReference type="GO" id="GO:0030844">
    <property type="term" value="P:positive regulation of intermediate filament depolymerization"/>
    <property type="evidence" value="ECO:0007669"/>
    <property type="project" value="TreeGrafter"/>
</dbReference>
<feature type="coiled-coil region" evidence="4">
    <location>
        <begin position="743"/>
        <end position="802"/>
    </location>
</feature>
<feature type="compositionally biased region" description="Acidic residues" evidence="5">
    <location>
        <begin position="1412"/>
        <end position="1426"/>
    </location>
</feature>
<feature type="compositionally biased region" description="Polar residues" evidence="5">
    <location>
        <begin position="354"/>
        <end position="363"/>
    </location>
</feature>
<feature type="compositionally biased region" description="Basic and acidic residues" evidence="5">
    <location>
        <begin position="327"/>
        <end position="353"/>
    </location>
</feature>